<dbReference type="InterPro" id="IPR019576">
    <property type="entry name" value="Pyridoxamine_oxidase_dimer_C"/>
</dbReference>
<feature type="binding site" evidence="8">
    <location>
        <begin position="7"/>
        <end position="10"/>
    </location>
    <ligand>
        <name>substrate</name>
    </ligand>
</feature>
<comment type="similarity">
    <text evidence="1 7">Belongs to the pyridoxamine 5'-phosphate oxidase family.</text>
</comment>
<dbReference type="Proteomes" id="UP000027821">
    <property type="component" value="Unassembled WGS sequence"/>
</dbReference>
<evidence type="ECO:0000256" key="7">
    <source>
        <dbReference type="HAMAP-Rule" id="MF_01629"/>
    </source>
</evidence>
<feature type="binding site" evidence="7 9">
    <location>
        <position position="183"/>
    </location>
    <ligand>
        <name>FMN</name>
        <dbReference type="ChEBI" id="CHEBI:58210"/>
    </ligand>
</feature>
<dbReference type="PANTHER" id="PTHR10851">
    <property type="entry name" value="PYRIDOXINE-5-PHOSPHATE OXIDASE"/>
    <property type="match status" value="1"/>
</dbReference>
<evidence type="ECO:0000259" key="10">
    <source>
        <dbReference type="Pfam" id="PF01243"/>
    </source>
</evidence>
<feature type="binding site" evidence="7 9">
    <location>
        <begin position="138"/>
        <end position="139"/>
    </location>
    <ligand>
        <name>FMN</name>
        <dbReference type="ChEBI" id="CHEBI:58210"/>
    </ligand>
</feature>
<dbReference type="OrthoDB" id="9780392at2"/>
<dbReference type="InterPro" id="IPR019740">
    <property type="entry name" value="Pyridox_Oxase_CS"/>
</dbReference>
<keyword evidence="6 7" id="KW-0664">Pyridoxine biosynthesis</keyword>
<comment type="catalytic activity">
    <reaction evidence="7">
        <text>pyridoxine 5'-phosphate + O2 = pyridoxal 5'-phosphate + H2O2</text>
        <dbReference type="Rhea" id="RHEA:15149"/>
        <dbReference type="ChEBI" id="CHEBI:15379"/>
        <dbReference type="ChEBI" id="CHEBI:16240"/>
        <dbReference type="ChEBI" id="CHEBI:58589"/>
        <dbReference type="ChEBI" id="CHEBI:597326"/>
        <dbReference type="EC" id="1.4.3.5"/>
    </reaction>
</comment>
<comment type="subunit">
    <text evidence="2 7">Homodimer.</text>
</comment>
<evidence type="ECO:0000256" key="8">
    <source>
        <dbReference type="PIRSR" id="PIRSR000190-1"/>
    </source>
</evidence>
<evidence type="ECO:0000256" key="3">
    <source>
        <dbReference type="ARBA" id="ARBA00022630"/>
    </source>
</evidence>
<feature type="binding site" evidence="7 8">
    <location>
        <position position="129"/>
    </location>
    <ligand>
        <name>substrate</name>
    </ligand>
</feature>
<evidence type="ECO:0000256" key="5">
    <source>
        <dbReference type="ARBA" id="ARBA00023002"/>
    </source>
</evidence>
<keyword evidence="13" id="KW-1185">Reference proteome</keyword>
<evidence type="ECO:0000259" key="11">
    <source>
        <dbReference type="Pfam" id="PF10590"/>
    </source>
</evidence>
<feature type="binding site" evidence="7 9">
    <location>
        <begin position="74"/>
        <end position="75"/>
    </location>
    <ligand>
        <name>FMN</name>
        <dbReference type="ChEBI" id="CHEBI:58210"/>
    </ligand>
</feature>
<evidence type="ECO:0000256" key="4">
    <source>
        <dbReference type="ARBA" id="ARBA00022643"/>
    </source>
</evidence>
<proteinExistence type="inferred from homology"/>
<dbReference type="RefSeq" id="WP_035072739.1">
    <property type="nucleotide sequence ID" value="NZ_JMIH01000016.1"/>
</dbReference>
<comment type="caution">
    <text evidence="7">Lacks conserved residue(s) required for the propagation of feature annotation.</text>
</comment>
<evidence type="ECO:0000256" key="1">
    <source>
        <dbReference type="ARBA" id="ARBA00007301"/>
    </source>
</evidence>
<dbReference type="EC" id="1.4.3.5" evidence="7"/>
<dbReference type="NCBIfam" id="TIGR00558">
    <property type="entry name" value="pdxH"/>
    <property type="match status" value="1"/>
</dbReference>
<dbReference type="InterPro" id="IPR000659">
    <property type="entry name" value="Pyridox_Oxase"/>
</dbReference>
<dbReference type="GO" id="GO:0004733">
    <property type="term" value="F:pyridoxamine phosphate oxidase activity"/>
    <property type="evidence" value="ECO:0007669"/>
    <property type="project" value="UniProtKB-UniRule"/>
</dbReference>
<feature type="binding site" evidence="7 9">
    <location>
        <position position="193"/>
    </location>
    <ligand>
        <name>FMN</name>
        <dbReference type="ChEBI" id="CHEBI:58210"/>
    </ligand>
</feature>
<comment type="cofactor">
    <cofactor evidence="7 9">
        <name>FMN</name>
        <dbReference type="ChEBI" id="CHEBI:58210"/>
    </cofactor>
    <text evidence="7 9">Binds 1 FMN per subunit.</text>
</comment>
<dbReference type="GO" id="GO:0010181">
    <property type="term" value="F:FMN binding"/>
    <property type="evidence" value="ECO:0007669"/>
    <property type="project" value="UniProtKB-UniRule"/>
</dbReference>
<comment type="caution">
    <text evidence="12">The sequence shown here is derived from an EMBL/GenBank/DDBJ whole genome shotgun (WGS) entry which is preliminary data.</text>
</comment>
<dbReference type="PROSITE" id="PS01064">
    <property type="entry name" value="PYRIDOX_OXIDASE"/>
    <property type="match status" value="1"/>
</dbReference>
<dbReference type="PANTHER" id="PTHR10851:SF0">
    <property type="entry name" value="PYRIDOXINE-5'-PHOSPHATE OXIDASE"/>
    <property type="match status" value="1"/>
</dbReference>
<comment type="catalytic activity">
    <reaction evidence="7">
        <text>pyridoxamine 5'-phosphate + O2 + H2O = pyridoxal 5'-phosphate + H2O2 + NH4(+)</text>
        <dbReference type="Rhea" id="RHEA:15817"/>
        <dbReference type="ChEBI" id="CHEBI:15377"/>
        <dbReference type="ChEBI" id="CHEBI:15379"/>
        <dbReference type="ChEBI" id="CHEBI:16240"/>
        <dbReference type="ChEBI" id="CHEBI:28938"/>
        <dbReference type="ChEBI" id="CHEBI:58451"/>
        <dbReference type="ChEBI" id="CHEBI:597326"/>
        <dbReference type="EC" id="1.4.3.5"/>
    </reaction>
</comment>
<keyword evidence="3 7" id="KW-0285">Flavoprotein</keyword>
<feature type="binding site" evidence="7 9">
    <location>
        <begin position="60"/>
        <end position="65"/>
    </location>
    <ligand>
        <name>FMN</name>
        <dbReference type="ChEBI" id="CHEBI:58210"/>
    </ligand>
</feature>
<reference evidence="12 13" key="1">
    <citation type="submission" date="2014-04" db="EMBL/GenBank/DDBJ databases">
        <title>Characterization and application of a salt tolerant electro-active bacterium.</title>
        <authorList>
            <person name="Yang L."/>
            <person name="Wei S."/>
            <person name="Tay Q.X.M."/>
        </authorList>
    </citation>
    <scope>NUCLEOTIDE SEQUENCE [LARGE SCALE GENOMIC DNA]</scope>
    <source>
        <strain evidence="12 13">LY1</strain>
    </source>
</reference>
<dbReference type="Pfam" id="PF10590">
    <property type="entry name" value="PNP_phzG_C"/>
    <property type="match status" value="1"/>
</dbReference>
<dbReference type="HAMAP" id="MF_01629">
    <property type="entry name" value="PdxH"/>
    <property type="match status" value="1"/>
</dbReference>
<dbReference type="SUPFAM" id="SSF50475">
    <property type="entry name" value="FMN-binding split barrel"/>
    <property type="match status" value="1"/>
</dbReference>
<dbReference type="GO" id="GO:0008615">
    <property type="term" value="P:pyridoxine biosynthetic process"/>
    <property type="evidence" value="ECO:0007669"/>
    <property type="project" value="UniProtKB-UniRule"/>
</dbReference>
<evidence type="ECO:0000256" key="9">
    <source>
        <dbReference type="PIRSR" id="PIRSR000190-2"/>
    </source>
</evidence>
<dbReference type="InterPro" id="IPR012349">
    <property type="entry name" value="Split_barrel_FMN-bd"/>
</dbReference>
<name>A0A074L0N0_9BACT</name>
<dbReference type="STRING" id="1048983.EL17_07710"/>
<dbReference type="PIRSF" id="PIRSF000190">
    <property type="entry name" value="Pyd_amn-ph_oxd"/>
    <property type="match status" value="1"/>
</dbReference>
<sequence>MDIAAIRKEYSLKSLDISNIALSPLIQFKAWFQEALTASTLETNAMTISTINHENKPSARVVLLKGIDHGFLFFTNYQSNKGQELALHPYAALTFFWPELERQVRIEGYVEKVTDEESDDYFYSRPLASQIGAWTSPQSHVIPDRIFLKERQEKIEAKFKEVKITRPEHWGGYRVVPLSVEFWQGRPSRLHDRLKYELDETGNWSINRLAP</sequence>
<feature type="binding site" evidence="7 8">
    <location>
        <position position="125"/>
    </location>
    <ligand>
        <name>substrate</name>
    </ligand>
</feature>
<accession>A0A074L0N0</accession>
<dbReference type="Pfam" id="PF01243">
    <property type="entry name" value="PNPOx_N"/>
    <property type="match status" value="1"/>
</dbReference>
<dbReference type="NCBIfam" id="NF004231">
    <property type="entry name" value="PRK05679.1"/>
    <property type="match status" value="1"/>
</dbReference>
<dbReference type="eggNOG" id="COG0259">
    <property type="taxonomic scope" value="Bacteria"/>
</dbReference>
<dbReference type="EMBL" id="JMIH01000016">
    <property type="protein sequence ID" value="KEO74025.1"/>
    <property type="molecule type" value="Genomic_DNA"/>
</dbReference>
<feature type="binding site" evidence="7 8">
    <location>
        <begin position="189"/>
        <end position="191"/>
    </location>
    <ligand>
        <name>substrate</name>
    </ligand>
</feature>
<feature type="binding site" evidence="7 9">
    <location>
        <position position="103"/>
    </location>
    <ligand>
        <name>FMN</name>
        <dbReference type="ChEBI" id="CHEBI:58210"/>
    </ligand>
</feature>
<feature type="binding site" evidence="7 8">
    <location>
        <position position="65"/>
    </location>
    <ligand>
        <name>substrate</name>
    </ligand>
</feature>
<comment type="pathway">
    <text evidence="7">Cofactor metabolism; pyridoxal 5'-phosphate salvage; pyridoxal 5'-phosphate from pyridoxine 5'-phosphate: step 1/1.</text>
</comment>
<keyword evidence="5 7" id="KW-0560">Oxidoreductase</keyword>
<feature type="binding site" evidence="7 8">
    <location>
        <position position="121"/>
    </location>
    <ligand>
        <name>substrate</name>
    </ligand>
</feature>
<feature type="domain" description="Pyridoxamine 5'-phosphate oxidase N-terminal" evidence="10">
    <location>
        <begin position="34"/>
        <end position="156"/>
    </location>
</feature>
<organism evidence="12 13">
    <name type="scientific">Anditalea andensis</name>
    <dbReference type="NCBI Taxonomy" id="1048983"/>
    <lineage>
        <taxon>Bacteria</taxon>
        <taxon>Pseudomonadati</taxon>
        <taxon>Bacteroidota</taxon>
        <taxon>Cytophagia</taxon>
        <taxon>Cytophagales</taxon>
        <taxon>Cytophagaceae</taxon>
        <taxon>Anditalea</taxon>
    </lineage>
</organism>
<dbReference type="FunFam" id="2.30.110.10:FF:000020">
    <property type="entry name" value="PNPO isoform 11"/>
    <property type="match status" value="1"/>
</dbReference>
<dbReference type="InterPro" id="IPR011576">
    <property type="entry name" value="Pyridox_Oxase_N"/>
</dbReference>
<feature type="domain" description="Pyridoxine 5'-phosphate oxidase dimerisation C-terminal" evidence="11">
    <location>
        <begin position="170"/>
        <end position="211"/>
    </location>
</feature>
<protein>
    <recommendedName>
        <fullName evidence="7">Pyridoxine/pyridoxamine 5'-phosphate oxidase</fullName>
        <ecNumber evidence="7">1.4.3.5</ecNumber>
    </recommendedName>
    <alternativeName>
        <fullName evidence="7">PNP/PMP oxidase</fullName>
        <shortName evidence="7">PNPOx</shortName>
    </alternativeName>
    <alternativeName>
        <fullName evidence="7">Pyridoxal 5'-phosphate synthase</fullName>
    </alternativeName>
</protein>
<dbReference type="Gene3D" id="2.30.110.10">
    <property type="entry name" value="Electron Transport, Fmn-binding Protein, Chain A"/>
    <property type="match status" value="1"/>
</dbReference>
<dbReference type="AlphaFoldDB" id="A0A074L0N0"/>
<keyword evidence="4 7" id="KW-0288">FMN</keyword>
<evidence type="ECO:0000313" key="12">
    <source>
        <dbReference type="EMBL" id="KEO74025.1"/>
    </source>
</evidence>
<dbReference type="UniPathway" id="UPA01068">
    <property type="reaction ID" value="UER00304"/>
</dbReference>
<evidence type="ECO:0000256" key="6">
    <source>
        <dbReference type="ARBA" id="ARBA00023096"/>
    </source>
</evidence>
<comment type="function">
    <text evidence="7">Catalyzes the oxidation of either pyridoxine 5'-phosphate (PNP) or pyridoxamine 5'-phosphate (PMP) into pyridoxal 5'-phosphate (PLP).</text>
</comment>
<feature type="binding site" evidence="7 9">
    <location>
        <position position="81"/>
    </location>
    <ligand>
        <name>FMN</name>
        <dbReference type="ChEBI" id="CHEBI:58210"/>
    </ligand>
</feature>
<evidence type="ECO:0000313" key="13">
    <source>
        <dbReference type="Proteomes" id="UP000027821"/>
    </source>
</evidence>
<comment type="pathway">
    <text evidence="7">Cofactor metabolism; pyridoxal 5'-phosphate salvage; pyridoxal 5'-phosphate from pyridoxamine 5'-phosphate: step 1/1.</text>
</comment>
<evidence type="ECO:0000256" key="2">
    <source>
        <dbReference type="ARBA" id="ARBA00011738"/>
    </source>
</evidence>
<gene>
    <name evidence="7" type="primary">pdxH</name>
    <name evidence="12" type="ORF">EL17_07710</name>
</gene>